<organism evidence="2 4">
    <name type="scientific">Pseudomonas fluorescens</name>
    <dbReference type="NCBI Taxonomy" id="294"/>
    <lineage>
        <taxon>Bacteria</taxon>
        <taxon>Pseudomonadati</taxon>
        <taxon>Pseudomonadota</taxon>
        <taxon>Gammaproteobacteria</taxon>
        <taxon>Pseudomonadales</taxon>
        <taxon>Pseudomonadaceae</taxon>
        <taxon>Pseudomonas</taxon>
    </lineage>
</organism>
<evidence type="ECO:0000313" key="4">
    <source>
        <dbReference type="Proteomes" id="UP000061348"/>
    </source>
</evidence>
<dbReference type="EMBL" id="LCYA01000105">
    <property type="protein sequence ID" value="KWV86085.1"/>
    <property type="molecule type" value="Genomic_DNA"/>
</dbReference>
<sequence length="120" mass="12737">MNVRRVAVMTGLLGLWASTCGAAQTVGQGTIRFSGAIVESGCATNARSGSVMELRGCAQSSRGSRIEVRSVAPVVSVDAPHVRLVADTDEGRYYDQRYVLVDRAGKLIQSGNYVITMTSP</sequence>
<dbReference type="AlphaFoldDB" id="A0A109LEX8"/>
<comment type="caution">
    <text evidence="2">The sequence shown here is derived from an EMBL/GenBank/DDBJ whole genome shotgun (WGS) entry which is preliminary data.</text>
</comment>
<evidence type="ECO:0000313" key="2">
    <source>
        <dbReference type="EMBL" id="KWV86085.1"/>
    </source>
</evidence>
<proteinExistence type="predicted"/>
<dbReference type="RefSeq" id="WP_060764784.1">
    <property type="nucleotide sequence ID" value="NZ_LCYA01000105.1"/>
</dbReference>
<evidence type="ECO:0000313" key="5">
    <source>
        <dbReference type="Proteomes" id="UP000239731"/>
    </source>
</evidence>
<dbReference type="PATRIC" id="fig|294.194.peg.4760"/>
<name>A0A109LEX8_PSEFL</name>
<reference evidence="2 4" key="1">
    <citation type="submission" date="2015-05" db="EMBL/GenBank/DDBJ databases">
        <title>A genomic and transcriptomic approach to investigate the blue pigment phenotype in Pseudomonas fluorescens.</title>
        <authorList>
            <person name="Andreani N.A."/>
            <person name="Cardazzo B."/>
        </authorList>
    </citation>
    <scope>NUCLEOTIDE SEQUENCE [LARGE SCALE GENOMIC DNA]</scope>
    <source>
        <strain evidence="2 4">Ps_22</strain>
    </source>
</reference>
<feature type="chain" id="PRO_5036004047" evidence="1">
    <location>
        <begin position="23"/>
        <end position="120"/>
    </location>
</feature>
<feature type="signal peptide" evidence="1">
    <location>
        <begin position="1"/>
        <end position="22"/>
    </location>
</feature>
<accession>A0A109LEX8</accession>
<dbReference type="Proteomes" id="UP000239731">
    <property type="component" value="Unassembled WGS sequence"/>
</dbReference>
<protein>
    <submittedName>
        <fullName evidence="3">Type 1 fimbrial protein</fullName>
    </submittedName>
</protein>
<evidence type="ECO:0000256" key="1">
    <source>
        <dbReference type="SAM" id="SignalP"/>
    </source>
</evidence>
<dbReference type="Proteomes" id="UP000061348">
    <property type="component" value="Unassembled WGS sequence"/>
</dbReference>
<keyword evidence="1" id="KW-0732">Signal</keyword>
<evidence type="ECO:0000313" key="3">
    <source>
        <dbReference type="EMBL" id="PRW94578.1"/>
    </source>
</evidence>
<reference evidence="3 5" key="2">
    <citation type="submission" date="2018-03" db="EMBL/GenBank/DDBJ databases">
        <title>Blue discolouration in mozzarella cheese caused by Pseudomonas fluorescens.</title>
        <authorList>
            <person name="Chiesa F."/>
            <person name="Dalmasso A."/>
            <person name="Lomonaco S."/>
        </authorList>
    </citation>
    <scope>NUCLEOTIDE SEQUENCE [LARGE SCALE GENOMIC DNA]</scope>
    <source>
        <strain evidence="3 5">11293</strain>
    </source>
</reference>
<gene>
    <name evidence="3" type="ORF">C7A10_02795</name>
    <name evidence="2" type="ORF">PFLmoz3_04284</name>
</gene>
<dbReference type="EMBL" id="PVUH01000002">
    <property type="protein sequence ID" value="PRW94578.1"/>
    <property type="molecule type" value="Genomic_DNA"/>
</dbReference>